<protein>
    <submittedName>
        <fullName evidence="6">Glucose dehydrogenase</fullName>
    </submittedName>
</protein>
<keyword evidence="7" id="KW-1185">Reference proteome</keyword>
<dbReference type="CDD" id="cd10280">
    <property type="entry name" value="PQQ_mGDH"/>
    <property type="match status" value="1"/>
</dbReference>
<dbReference type="GO" id="GO:0048038">
    <property type="term" value="F:quinone binding"/>
    <property type="evidence" value="ECO:0007669"/>
    <property type="project" value="InterPro"/>
</dbReference>
<evidence type="ECO:0000313" key="6">
    <source>
        <dbReference type="EMBL" id="KKO71406.1"/>
    </source>
</evidence>
<keyword evidence="4" id="KW-0812">Transmembrane</keyword>
<dbReference type="InterPro" id="IPR011047">
    <property type="entry name" value="Quinoprotein_ADH-like_sf"/>
</dbReference>
<accession>A0A171KR89</accession>
<dbReference type="RefSeq" id="WP_068372081.1">
    <property type="nucleotide sequence ID" value="NZ_LBNE01000007.1"/>
</dbReference>
<evidence type="ECO:0000256" key="2">
    <source>
        <dbReference type="ARBA" id="ARBA00008156"/>
    </source>
</evidence>
<evidence type="ECO:0000259" key="5">
    <source>
        <dbReference type="Pfam" id="PF01011"/>
    </source>
</evidence>
<comment type="cofactor">
    <cofactor evidence="1">
        <name>pyrroloquinoline quinone</name>
        <dbReference type="ChEBI" id="CHEBI:58442"/>
    </cofactor>
</comment>
<dbReference type="InterPro" id="IPR017511">
    <property type="entry name" value="PQQ_mDH"/>
</dbReference>
<comment type="similarity">
    <text evidence="2">Belongs to the bacterial PQQ dehydrogenase family.</text>
</comment>
<dbReference type="GO" id="GO:0008876">
    <property type="term" value="F:quinoprotein glucose dehydrogenase activity"/>
    <property type="evidence" value="ECO:0007669"/>
    <property type="project" value="TreeGrafter"/>
</dbReference>
<dbReference type="Pfam" id="PF01011">
    <property type="entry name" value="PQQ"/>
    <property type="match status" value="1"/>
</dbReference>
<name>A0A171KR89_9BURK</name>
<dbReference type="STRING" id="206506.AAV32_11150"/>
<reference evidence="6 7" key="1">
    <citation type="submission" date="2015-04" db="EMBL/GenBank/DDBJ databases">
        <title>Genome sequence of Kerstersia gyiorum CG1.</title>
        <authorList>
            <person name="Greninger A.L."/>
            <person name="Kozyreva V."/>
            <person name="Chaturvedi V."/>
        </authorList>
    </citation>
    <scope>NUCLEOTIDE SEQUENCE [LARGE SCALE GENOMIC DNA]</scope>
    <source>
        <strain evidence="6 7">CG1</strain>
    </source>
</reference>
<evidence type="ECO:0000256" key="3">
    <source>
        <dbReference type="ARBA" id="ARBA00023002"/>
    </source>
</evidence>
<dbReference type="PATRIC" id="fig|206506.3.peg.2378"/>
<dbReference type="AlphaFoldDB" id="A0A171KR89"/>
<dbReference type="EMBL" id="LBNE01000007">
    <property type="protein sequence ID" value="KKO71406.1"/>
    <property type="molecule type" value="Genomic_DNA"/>
</dbReference>
<feature type="transmembrane region" description="Helical" evidence="4">
    <location>
        <begin position="71"/>
        <end position="87"/>
    </location>
</feature>
<dbReference type="NCBIfam" id="TIGR03074">
    <property type="entry name" value="PQQ_membr_DH"/>
    <property type="match status" value="1"/>
</dbReference>
<keyword evidence="3" id="KW-0560">Oxidoreductase</keyword>
<dbReference type="InterPro" id="IPR002372">
    <property type="entry name" value="PQQ_rpt_dom"/>
</dbReference>
<proteinExistence type="inferred from homology"/>
<dbReference type="Gene3D" id="2.140.10.10">
    <property type="entry name" value="Quinoprotein alcohol dehydrogenase-like superfamily"/>
    <property type="match status" value="1"/>
</dbReference>
<dbReference type="SUPFAM" id="SSF50998">
    <property type="entry name" value="Quinoprotein alcohol dehydrogenase-like"/>
    <property type="match status" value="1"/>
</dbReference>
<evidence type="ECO:0000313" key="7">
    <source>
        <dbReference type="Proteomes" id="UP000078084"/>
    </source>
</evidence>
<feature type="transmembrane region" description="Helical" evidence="4">
    <location>
        <begin position="20"/>
        <end position="41"/>
    </location>
</feature>
<comment type="caution">
    <text evidence="6">The sequence shown here is derived from an EMBL/GenBank/DDBJ whole genome shotgun (WGS) entry which is preliminary data.</text>
</comment>
<dbReference type="PANTHER" id="PTHR32303">
    <property type="entry name" value="QUINOPROTEIN ALCOHOL DEHYDROGENASE (CYTOCHROME C)"/>
    <property type="match status" value="1"/>
</dbReference>
<feature type="transmembrane region" description="Helical" evidence="4">
    <location>
        <begin position="126"/>
        <end position="145"/>
    </location>
</feature>
<organism evidence="6 7">
    <name type="scientific">Kerstersia gyiorum</name>
    <dbReference type="NCBI Taxonomy" id="206506"/>
    <lineage>
        <taxon>Bacteria</taxon>
        <taxon>Pseudomonadati</taxon>
        <taxon>Pseudomonadota</taxon>
        <taxon>Betaproteobacteria</taxon>
        <taxon>Burkholderiales</taxon>
        <taxon>Alcaligenaceae</taxon>
        <taxon>Kerstersia</taxon>
    </lineage>
</organism>
<sequence length="811" mass="87450">MTTAKADSETSTKQRRWPLALFGAILAVIGLVLAVGGIQLAALGGSWYYILAGAALLVAGGLLAARRVAGAWLFGLTAVATVVWALAEVGLNFWMLVPRLAPFLVLAFVLALLLPQLPGVRSRRVPHLLAGVLGLGLVAGGVAVFQPHGAIQAAAAPKVQRNSATAGVGGDWQHYGRTPAGTRFAPFDQINPGNVDQLEVAWTYRTGEIADGASEFQNTPLQVDDTVFVCTPLNKVIALDAENGQERWKFDPKVEDRKTWNRCRGLGYYEPAKVEQPYAFAEDLDWQQSHPAAPGGNGTCASRIVMTTIDARLLQIDAKTGELCEDFGQNGAVDLTVGMGKVDYDNVLWYYLTSAPTVVRNMIIIGGWTFDGRSVDEPSGVIRAFSADSGELLWAWDMGQPEITKLPPEGGSYSRSTPNVWSTPAFDEELGLVYLPTGNQQPDFWGGHRPETTEKHSSAVVALDILTGRERWTYQTVHHDIWDYDIAAQPALYDIPDGKGGVTPALVQLTKRGQIFLLDRRDGRPLAEVEERPVPQTVAAGDWVAKTQPYSVGMPALGAEPLTEADMWGATFFDQLACRIAFRKLNYEGEFTAPSTKPTLLYPGYYGGFNWGSAAIDEDRGYLFLNDIRIPQVVTLIPHSEVDESKLVAGHGVGSTYPMQGTPFVIDHEAFNSPLGIPCNAPPWGVFAAVDLNTRQLVWQTPAGTVEDAVVNGVKANLPVPLGMPTLGGGVSTASGIVFYAGTQDYYLRALDIATGEELWKGRMPVGGQATPLSYVAPQSGRQFVVIAAGGARQSPDRGDYVIAYALPKKP</sequence>
<keyword evidence="4" id="KW-0472">Membrane</keyword>
<dbReference type="GO" id="GO:0016020">
    <property type="term" value="C:membrane"/>
    <property type="evidence" value="ECO:0007669"/>
    <property type="project" value="InterPro"/>
</dbReference>
<feature type="transmembrane region" description="Helical" evidence="4">
    <location>
        <begin position="93"/>
        <end position="114"/>
    </location>
</feature>
<gene>
    <name evidence="6" type="ORF">AAV32_11150</name>
</gene>
<dbReference type="Proteomes" id="UP000078084">
    <property type="component" value="Unassembled WGS sequence"/>
</dbReference>
<evidence type="ECO:0000256" key="1">
    <source>
        <dbReference type="ARBA" id="ARBA00001931"/>
    </source>
</evidence>
<feature type="domain" description="Pyrrolo-quinoline quinone repeat" evidence="5">
    <location>
        <begin position="172"/>
        <end position="785"/>
    </location>
</feature>
<dbReference type="SMART" id="SM00564">
    <property type="entry name" value="PQQ"/>
    <property type="match status" value="4"/>
</dbReference>
<keyword evidence="4" id="KW-1133">Transmembrane helix</keyword>
<evidence type="ECO:0000256" key="4">
    <source>
        <dbReference type="SAM" id="Phobius"/>
    </source>
</evidence>
<feature type="transmembrane region" description="Helical" evidence="4">
    <location>
        <begin position="47"/>
        <end position="64"/>
    </location>
</feature>
<dbReference type="InterPro" id="IPR018391">
    <property type="entry name" value="PQQ_b-propeller_rpt"/>
</dbReference>
<dbReference type="PANTHER" id="PTHR32303:SF4">
    <property type="entry name" value="QUINOPROTEIN GLUCOSE DEHYDROGENASE"/>
    <property type="match status" value="1"/>
</dbReference>